<protein>
    <recommendedName>
        <fullName evidence="5">Outer membrane protein beta-barrel domain-containing protein</fullName>
    </recommendedName>
</protein>
<evidence type="ECO:0000256" key="1">
    <source>
        <dbReference type="SAM" id="MobiDB-lite"/>
    </source>
</evidence>
<gene>
    <name evidence="3" type="ORF">NWE73_06780</name>
</gene>
<keyword evidence="2" id="KW-0732">Signal</keyword>
<dbReference type="Proteomes" id="UP001152321">
    <property type="component" value="Unassembled WGS sequence"/>
</dbReference>
<proteinExistence type="predicted"/>
<evidence type="ECO:0000313" key="4">
    <source>
        <dbReference type="Proteomes" id="UP001152321"/>
    </source>
</evidence>
<organism evidence="3 4">
    <name type="scientific">Bdellovibrio svalbardensis</name>
    <dbReference type="NCBI Taxonomy" id="2972972"/>
    <lineage>
        <taxon>Bacteria</taxon>
        <taxon>Pseudomonadati</taxon>
        <taxon>Bdellovibrionota</taxon>
        <taxon>Bdellovibrionia</taxon>
        <taxon>Bdellovibrionales</taxon>
        <taxon>Pseudobdellovibrionaceae</taxon>
        <taxon>Bdellovibrio</taxon>
    </lineage>
</organism>
<feature type="compositionally biased region" description="Low complexity" evidence="1">
    <location>
        <begin position="40"/>
        <end position="53"/>
    </location>
</feature>
<sequence length="236" mass="25408">MKKIIALSLLASSVLTLGALPAFAEEQVSNEVPVSSDAGTAAAETPETETPAEGKTAISTPTRKKSVSSITTSAIGLSTLQWNEALLLKQAGKSENDVANYSGLALSYQRETIYYRWGWNFGGFIGTGRANGGGNVSTIPYQKDKQPFTIIGLSPRVFYRLTGRVNVGLTGMAYVRNVEWPSETAGLTVDATRNFTLTALADANLRISDKLDFYQGIGPLDKGATFWRIGLAYRIQ</sequence>
<evidence type="ECO:0008006" key="5">
    <source>
        <dbReference type="Google" id="ProtNLM"/>
    </source>
</evidence>
<feature type="chain" id="PRO_5045604494" description="Outer membrane protein beta-barrel domain-containing protein" evidence="2">
    <location>
        <begin position="25"/>
        <end position="236"/>
    </location>
</feature>
<reference evidence="3" key="1">
    <citation type="submission" date="2022-08" db="EMBL/GenBank/DDBJ databases">
        <title>Novel Bdellovibrio Species Isolated from Svalbard: Designation Bdellovibrio svalbardensis.</title>
        <authorList>
            <person name="Mitchell R.J."/>
            <person name="Choi S.Y."/>
        </authorList>
    </citation>
    <scope>NUCLEOTIDE SEQUENCE</scope>
    <source>
        <strain evidence="3">PAP01</strain>
    </source>
</reference>
<feature type="region of interest" description="Disordered" evidence="1">
    <location>
        <begin position="34"/>
        <end position="63"/>
    </location>
</feature>
<evidence type="ECO:0000256" key="2">
    <source>
        <dbReference type="SAM" id="SignalP"/>
    </source>
</evidence>
<name>A0ABT6DGV0_9BACT</name>
<feature type="signal peptide" evidence="2">
    <location>
        <begin position="1"/>
        <end position="24"/>
    </location>
</feature>
<comment type="caution">
    <text evidence="3">The sequence shown here is derived from an EMBL/GenBank/DDBJ whole genome shotgun (WGS) entry which is preliminary data.</text>
</comment>
<dbReference type="RefSeq" id="WP_277577538.1">
    <property type="nucleotide sequence ID" value="NZ_JANRMI010000002.1"/>
</dbReference>
<evidence type="ECO:0000313" key="3">
    <source>
        <dbReference type="EMBL" id="MDG0816060.1"/>
    </source>
</evidence>
<dbReference type="EMBL" id="JANRMI010000002">
    <property type="protein sequence ID" value="MDG0816060.1"/>
    <property type="molecule type" value="Genomic_DNA"/>
</dbReference>
<accession>A0ABT6DGV0</accession>
<keyword evidence="4" id="KW-1185">Reference proteome</keyword>